<dbReference type="InterPro" id="IPR019448">
    <property type="entry name" value="NT-C2"/>
</dbReference>
<feature type="region of interest" description="Disordered" evidence="1">
    <location>
        <begin position="227"/>
        <end position="345"/>
    </location>
</feature>
<gene>
    <name evidence="3" type="ORF">GNLVRS02_ARAD1B21428g</name>
</gene>
<accession>A0A060TC83</accession>
<dbReference type="PROSITE" id="PS51840">
    <property type="entry name" value="C2_NT"/>
    <property type="match status" value="1"/>
</dbReference>
<reference evidence="3" key="2">
    <citation type="submission" date="2014-06" db="EMBL/GenBank/DDBJ databases">
        <title>The complete genome of Blastobotrys (Arxula) adeninivorans LS3 - a yeast of biotechnological interest.</title>
        <authorList>
            <person name="Kunze G."/>
            <person name="Gaillardin C."/>
            <person name="Czernicka M."/>
            <person name="Durrens P."/>
            <person name="Martin T."/>
            <person name="Boer E."/>
            <person name="Gabaldon T."/>
            <person name="Cruz J."/>
            <person name="Talla E."/>
            <person name="Marck C."/>
            <person name="Goffeau A."/>
            <person name="Barbe V."/>
            <person name="Baret P."/>
            <person name="Baronian K."/>
            <person name="Beier S."/>
            <person name="Bleykasten C."/>
            <person name="Bode R."/>
            <person name="Casaregola S."/>
            <person name="Despons L."/>
            <person name="Fairhead C."/>
            <person name="Giersberg M."/>
            <person name="Gierski P."/>
            <person name="Hahnel U."/>
            <person name="Hartmann A."/>
            <person name="Jankowska D."/>
            <person name="Jubin C."/>
            <person name="Jung P."/>
            <person name="Lafontaine I."/>
            <person name="Leh-Louis V."/>
            <person name="Lemaire M."/>
            <person name="Marcet-Houben M."/>
            <person name="Mascher M."/>
            <person name="Morel G."/>
            <person name="Richard G.-F."/>
            <person name="Riechen J."/>
            <person name="Sacerdot C."/>
            <person name="Sarkar A."/>
            <person name="Savel G."/>
            <person name="Schacherer J."/>
            <person name="Sherman D."/>
            <person name="Straub M.-L."/>
            <person name="Stein N."/>
            <person name="Thierry A."/>
            <person name="Trautwein-Schult A."/>
            <person name="Westhof E."/>
            <person name="Worch S."/>
            <person name="Dujon B."/>
            <person name="Souciet J.-L."/>
            <person name="Wincker P."/>
            <person name="Scholz U."/>
            <person name="Neuveglise N."/>
        </authorList>
    </citation>
    <scope>NUCLEOTIDE SEQUENCE</scope>
    <source>
        <strain evidence="3">LS3</strain>
    </source>
</reference>
<reference evidence="3" key="1">
    <citation type="submission" date="2014-02" db="EMBL/GenBank/DDBJ databases">
        <authorList>
            <person name="Genoscope - CEA"/>
        </authorList>
    </citation>
    <scope>NUCLEOTIDE SEQUENCE</scope>
    <source>
        <strain evidence="3">LS3</strain>
    </source>
</reference>
<feature type="compositionally biased region" description="Polar residues" evidence="1">
    <location>
        <begin position="263"/>
        <end position="275"/>
    </location>
</feature>
<dbReference type="EMBL" id="HG937692">
    <property type="protein sequence ID" value="CDP36806.1"/>
    <property type="molecule type" value="Genomic_DNA"/>
</dbReference>
<dbReference type="AlphaFoldDB" id="A0A060TC83"/>
<organism evidence="3">
    <name type="scientific">Blastobotrys adeninivorans</name>
    <name type="common">Yeast</name>
    <name type="synonym">Arxula adeninivorans</name>
    <dbReference type="NCBI Taxonomy" id="409370"/>
    <lineage>
        <taxon>Eukaryota</taxon>
        <taxon>Fungi</taxon>
        <taxon>Dikarya</taxon>
        <taxon>Ascomycota</taxon>
        <taxon>Saccharomycotina</taxon>
        <taxon>Dipodascomycetes</taxon>
        <taxon>Dipodascales</taxon>
        <taxon>Trichomonascaceae</taxon>
        <taxon>Blastobotrys</taxon>
    </lineage>
</organism>
<name>A0A060TC83_BLAAD</name>
<feature type="compositionally biased region" description="Low complexity" evidence="1">
    <location>
        <begin position="283"/>
        <end position="297"/>
    </location>
</feature>
<evidence type="ECO:0000256" key="1">
    <source>
        <dbReference type="SAM" id="MobiDB-lite"/>
    </source>
</evidence>
<evidence type="ECO:0000313" key="3">
    <source>
        <dbReference type="EMBL" id="CDP36806.1"/>
    </source>
</evidence>
<dbReference type="PhylomeDB" id="A0A060TC83"/>
<feature type="compositionally biased region" description="Basic and acidic residues" evidence="1">
    <location>
        <begin position="251"/>
        <end position="261"/>
    </location>
</feature>
<dbReference type="Pfam" id="PF10358">
    <property type="entry name" value="NT-C2"/>
    <property type="match status" value="1"/>
</dbReference>
<proteinExistence type="predicted"/>
<evidence type="ECO:0000259" key="2">
    <source>
        <dbReference type="PROSITE" id="PS51840"/>
    </source>
</evidence>
<sequence length="345" mass="38837">MSTRPRFYVELRIYRLAHIPMSTGQVHVKWFVKDSAKPDARGKTPEAVITDHKAEWDYSATTKARIRVGSDGYLKPAYLVFEVVWDQGGSGRVNMGKVELNISEQVGRGRTGDRDPVMKVLLRDSRVNSVLHVEMKPVQYKGTTEYRVPDLTTPQLFGDITGVINEQKTRAAERNSDRPVETRDHASISRLYHRTFAVVWDTRPGDLDPESCIEDIFAGGDGFNHEYEMPSYHSPSPASRHHSSGSNRSLEPPRRRNDARQVSRLSVASDSNHSAHNSERSGRSGSSGSNLRRTSSNANTTDSQARRYNESDAPSYSDDDDGQSSLLRELDARDDFRTWQIPVSQ</sequence>
<dbReference type="PANTHER" id="PTHR21456:SF1">
    <property type="entry name" value="C2 NT-TYPE DOMAIN-CONTAINING PROTEIN"/>
    <property type="match status" value="1"/>
</dbReference>
<feature type="compositionally biased region" description="Basic and acidic residues" evidence="1">
    <location>
        <begin position="328"/>
        <end position="337"/>
    </location>
</feature>
<dbReference type="InterPro" id="IPR039931">
    <property type="entry name" value="EEIG1/2-like"/>
</dbReference>
<feature type="domain" description="C2 NT-type" evidence="2">
    <location>
        <begin position="1"/>
        <end position="139"/>
    </location>
</feature>
<dbReference type="PANTHER" id="PTHR21456">
    <property type="entry name" value="FAMILY WITH SEQUENCE SIMILARITY 102"/>
    <property type="match status" value="1"/>
</dbReference>
<protein>
    <submittedName>
        <fullName evidence="3">ARAD1B21428p</fullName>
    </submittedName>
</protein>